<dbReference type="GO" id="GO:0046872">
    <property type="term" value="F:metal ion binding"/>
    <property type="evidence" value="ECO:0007669"/>
    <property type="project" value="UniProtKB-KW"/>
</dbReference>
<dbReference type="Gene3D" id="2.60.120.10">
    <property type="entry name" value="Jelly Rolls"/>
    <property type="match status" value="2"/>
</dbReference>
<reference evidence="7 8" key="1">
    <citation type="journal article" date="2018" name="Front. Microbiol.">
        <title>Novel Insights Into Bacterial Dimethylsulfoniopropionate Catabolism in the East China Sea.</title>
        <authorList>
            <person name="Liu J."/>
            <person name="Liu J."/>
            <person name="Zhang S.H."/>
            <person name="Liang J."/>
            <person name="Lin H."/>
            <person name="Song D."/>
            <person name="Yang G.P."/>
            <person name="Todd J.D."/>
            <person name="Zhang X.H."/>
        </authorList>
    </citation>
    <scope>NUCLEOTIDE SEQUENCE [LARGE SCALE GENOMIC DNA]</scope>
    <source>
        <strain evidence="7 8">ZYFD042</strain>
    </source>
</reference>
<dbReference type="Pfam" id="PF05726">
    <property type="entry name" value="Pirin_C"/>
    <property type="match status" value="1"/>
</dbReference>
<dbReference type="InterPro" id="IPR008778">
    <property type="entry name" value="Pirin_C_dom"/>
</dbReference>
<feature type="binding site" evidence="2">
    <location>
        <position position="117"/>
    </location>
    <ligand>
        <name>Fe cation</name>
        <dbReference type="ChEBI" id="CHEBI:24875"/>
    </ligand>
</feature>
<evidence type="ECO:0000256" key="3">
    <source>
        <dbReference type="RuleBase" id="RU003457"/>
    </source>
</evidence>
<comment type="caution">
    <text evidence="7">The sequence shown here is derived from an EMBL/GenBank/DDBJ whole genome shotgun (WGS) entry which is preliminary data.</text>
</comment>
<feature type="binding site" evidence="2">
    <location>
        <position position="73"/>
    </location>
    <ligand>
        <name>Fe cation</name>
        <dbReference type="ChEBI" id="CHEBI:24875"/>
    </ligand>
</feature>
<dbReference type="PANTHER" id="PTHR13903">
    <property type="entry name" value="PIRIN-RELATED"/>
    <property type="match status" value="1"/>
</dbReference>
<keyword evidence="2" id="KW-0479">Metal-binding</keyword>
<dbReference type="InterPro" id="IPR014710">
    <property type="entry name" value="RmlC-like_jellyroll"/>
</dbReference>
<dbReference type="AlphaFoldDB" id="A0A443JPF2"/>
<dbReference type="InterPro" id="IPR003829">
    <property type="entry name" value="Pirin_N_dom"/>
</dbReference>
<evidence type="ECO:0000313" key="8">
    <source>
        <dbReference type="Proteomes" id="UP000285970"/>
    </source>
</evidence>
<keyword evidence="2" id="KW-0408">Iron</keyword>
<accession>A0A443JPF2</accession>
<dbReference type="PANTHER" id="PTHR13903:SF8">
    <property type="entry name" value="PIRIN"/>
    <property type="match status" value="1"/>
</dbReference>
<dbReference type="InterPro" id="IPR011051">
    <property type="entry name" value="RmlC_Cupin_sf"/>
</dbReference>
<feature type="binding site" evidence="2">
    <location>
        <position position="119"/>
    </location>
    <ligand>
        <name>Fe cation</name>
        <dbReference type="ChEBI" id="CHEBI:24875"/>
    </ligand>
</feature>
<evidence type="ECO:0000313" key="7">
    <source>
        <dbReference type="EMBL" id="RWR22388.1"/>
    </source>
</evidence>
<feature type="domain" description="Pirin C-terminal" evidence="6">
    <location>
        <begin position="190"/>
        <end position="308"/>
    </location>
</feature>
<evidence type="ECO:0000256" key="4">
    <source>
        <dbReference type="SAM" id="MobiDB-lite"/>
    </source>
</evidence>
<proteinExistence type="inferred from homology"/>
<dbReference type="RefSeq" id="WP_128216559.1">
    <property type="nucleotide sequence ID" value="NZ_RBZY01000005.1"/>
</dbReference>
<protein>
    <submittedName>
        <fullName evidence="7">Pirin family protein</fullName>
    </submittedName>
</protein>
<comment type="cofactor">
    <cofactor evidence="2">
        <name>Fe cation</name>
        <dbReference type="ChEBI" id="CHEBI:24875"/>
    </cofactor>
    <text evidence="2">Binds 1 Fe cation per subunit.</text>
</comment>
<comment type="similarity">
    <text evidence="1 3">Belongs to the pirin family.</text>
</comment>
<feature type="binding site" evidence="2">
    <location>
        <position position="75"/>
    </location>
    <ligand>
        <name>Fe cation</name>
        <dbReference type="ChEBI" id="CHEBI:24875"/>
    </ligand>
</feature>
<feature type="region of interest" description="Disordered" evidence="4">
    <location>
        <begin position="1"/>
        <end position="20"/>
    </location>
</feature>
<dbReference type="Proteomes" id="UP000285970">
    <property type="component" value="Unassembled WGS sequence"/>
</dbReference>
<evidence type="ECO:0000256" key="2">
    <source>
        <dbReference type="PIRSR" id="PIRSR006232-1"/>
    </source>
</evidence>
<evidence type="ECO:0000259" key="5">
    <source>
        <dbReference type="Pfam" id="PF02678"/>
    </source>
</evidence>
<name>A0A443JPF2_9MICO</name>
<dbReference type="Pfam" id="PF02678">
    <property type="entry name" value="Pirin"/>
    <property type="match status" value="1"/>
</dbReference>
<dbReference type="OrthoDB" id="9780903at2"/>
<dbReference type="InterPro" id="IPR012093">
    <property type="entry name" value="Pirin"/>
</dbReference>
<gene>
    <name evidence="7" type="ORF">D8Y23_02335</name>
</gene>
<evidence type="ECO:0000256" key="1">
    <source>
        <dbReference type="ARBA" id="ARBA00008416"/>
    </source>
</evidence>
<evidence type="ECO:0000259" key="6">
    <source>
        <dbReference type="Pfam" id="PF05726"/>
    </source>
</evidence>
<sequence>MTRLDVAPPASEGPVDCDGPRSLVVEAREVPLGGVRGMEVHRTLPHRALPMVGAWCFLDRFGPQDTLMRVEPHPHIGLQTVTWPIVGEVRHRDAVGSDVVVRPGALNLMTSGEGIAHSEYSVGDAPIPLDALQLWVALPEARRHGAPAFERHENLPVLDLGEGADAVVVMGALGDVESPATVHTPIVGAELRLPAGVPVRVPLVPGWEYALYGMIGSTDVQTGMDAVDADAARRETPLATAGTTASVDGSRLVYLGTGRDHVDVVSPAGARVFLLGGEPFEADIVMWWNFVGRSHDEIVAAREAWEAQSSRFGAVVDHGPERIPAPPLPAVRLTPRRRRV</sequence>
<feature type="domain" description="Pirin N-terminal" evidence="5">
    <location>
        <begin position="39"/>
        <end position="136"/>
    </location>
</feature>
<organism evidence="7 8">
    <name type="scientific">Microbacterium enclense</name>
    <dbReference type="NCBI Taxonomy" id="993073"/>
    <lineage>
        <taxon>Bacteria</taxon>
        <taxon>Bacillati</taxon>
        <taxon>Actinomycetota</taxon>
        <taxon>Actinomycetes</taxon>
        <taxon>Micrococcales</taxon>
        <taxon>Microbacteriaceae</taxon>
        <taxon>Microbacterium</taxon>
    </lineage>
</organism>
<dbReference type="PIRSF" id="PIRSF006232">
    <property type="entry name" value="Pirin"/>
    <property type="match status" value="1"/>
</dbReference>
<dbReference type="EMBL" id="RBZY01000005">
    <property type="protein sequence ID" value="RWR22388.1"/>
    <property type="molecule type" value="Genomic_DNA"/>
</dbReference>
<dbReference type="SUPFAM" id="SSF51182">
    <property type="entry name" value="RmlC-like cupins"/>
    <property type="match status" value="1"/>
</dbReference>